<evidence type="ECO:0000313" key="2">
    <source>
        <dbReference type="Proteomes" id="UP001060070"/>
    </source>
</evidence>
<name>A0AB38TNX8_9HYPH</name>
<keyword evidence="2" id="KW-1185">Reference proteome</keyword>
<geneLocation type="plasmid" evidence="1 2">
    <name>unnamed</name>
</geneLocation>
<evidence type="ECO:0000313" key="1">
    <source>
        <dbReference type="EMBL" id="UTU55361.1"/>
    </source>
</evidence>
<dbReference type="RefSeq" id="WP_024505614.1">
    <property type="nucleotide sequence ID" value="NZ_CP088148.1"/>
</dbReference>
<gene>
    <name evidence="1" type="ORF">LRP29_32160</name>
</gene>
<sequence>MESATFKQPIFVRDDSFVLKKIGCVMDAIEFLEEWPVERRGLLHGAACDTCYSAYDGRKSVEAAHKAFATWARRVGVIEDVPLAPSWMTGPKIGSAHELTVKTLCGGNHAAAANNLPRAHEEERLG</sequence>
<accession>A0AB38TNX8</accession>
<keyword evidence="1" id="KW-0614">Plasmid</keyword>
<organism evidence="1 2">
    <name type="scientific">Mesorhizobium ciceri</name>
    <dbReference type="NCBI Taxonomy" id="39645"/>
    <lineage>
        <taxon>Bacteria</taxon>
        <taxon>Pseudomonadati</taxon>
        <taxon>Pseudomonadota</taxon>
        <taxon>Alphaproteobacteria</taxon>
        <taxon>Hyphomicrobiales</taxon>
        <taxon>Phyllobacteriaceae</taxon>
        <taxon>Mesorhizobium</taxon>
    </lineage>
</organism>
<dbReference type="Proteomes" id="UP001060070">
    <property type="component" value="Plasmid unnamed"/>
</dbReference>
<protein>
    <submittedName>
        <fullName evidence="1">DUF982 domain-containing protein</fullName>
    </submittedName>
</protein>
<dbReference type="Gene3D" id="6.10.250.730">
    <property type="match status" value="1"/>
</dbReference>
<dbReference type="EMBL" id="CP088148">
    <property type="protein sequence ID" value="UTU55361.1"/>
    <property type="molecule type" value="Genomic_DNA"/>
</dbReference>
<reference evidence="1 2" key="1">
    <citation type="journal article" date="2022" name="Microbiol. Resour. Announc.">
        <title>Complete Genome Sequence of Mesorhizobium ciceri Strain R30, a Rhizobium Used as a Commercial Inoculant for Chickpea in Argentina.</title>
        <authorList>
            <person name="Foresto E."/>
            <person name="Revale S."/>
            <person name="Primo E."/>
            <person name="Nievas F."/>
            <person name="Carezzano E."/>
            <person name="Puente M."/>
            <person name="Alzari P."/>
            <person name="Mart M."/>
            <person name="Ben-Assaya M."/>
            <person name="Mornico D."/>
            <person name="Santoro M."/>
            <person name="Mart F."/>
            <person name="Giordano W."/>
            <person name="Bogino P."/>
        </authorList>
    </citation>
    <scope>NUCLEOTIDE SEQUENCE [LARGE SCALE GENOMIC DNA]</scope>
    <source>
        <strain evidence="1 2">R30</strain>
    </source>
</reference>
<proteinExistence type="predicted"/>
<dbReference type="InterPro" id="IPR010385">
    <property type="entry name" value="DUF982"/>
</dbReference>
<dbReference type="AlphaFoldDB" id="A0AB38TNX8"/>
<dbReference type="Pfam" id="PF06169">
    <property type="entry name" value="DUF982"/>
    <property type="match status" value="1"/>
</dbReference>